<dbReference type="GO" id="GO:0005524">
    <property type="term" value="F:ATP binding"/>
    <property type="evidence" value="ECO:0007669"/>
    <property type="project" value="UniProtKB-UniRule"/>
</dbReference>
<accession>A0A1Y2FNE1</accession>
<keyword evidence="4" id="KW-0493">Microtubule</keyword>
<dbReference type="GO" id="GO:0003777">
    <property type="term" value="F:microtubule motor activity"/>
    <property type="evidence" value="ECO:0007669"/>
    <property type="project" value="InterPro"/>
</dbReference>
<protein>
    <recommendedName>
        <fullName evidence="4">Kinesin-like protein</fullName>
    </recommendedName>
</protein>
<gene>
    <name evidence="7" type="ORF">BCR37DRAFT_239948</name>
</gene>
<dbReference type="GO" id="GO:0008017">
    <property type="term" value="F:microtubule binding"/>
    <property type="evidence" value="ECO:0007669"/>
    <property type="project" value="InterPro"/>
</dbReference>
<dbReference type="PRINTS" id="PR00380">
    <property type="entry name" value="KINESINHEAVY"/>
</dbReference>
<dbReference type="SUPFAM" id="SSF52540">
    <property type="entry name" value="P-loop containing nucleoside triphosphate hydrolases"/>
    <property type="match status" value="1"/>
</dbReference>
<dbReference type="GeneID" id="63783145"/>
<sequence>MAPVQLTSCNTSIRVVVRVRPLNARERARNARCLIKMHPSTQATTIYPPTDDQDPANARALRRKLEEQKTFTFDHSLWSVDEADPHFAPQAALHDRLGREFVQHALEGYNCCILAYGQTGSGKTHSMAGTQSDPGLVPRICNEIFDKISQRQSAEGSHATFQVSVNYYEIYNETATDLLLARDLRSGSQPRKALRVRESPETGPYLEGLSEFHVSNYSDVDAFMQLGNSVRRTASTKMNDTSSRSHAVFTLTIQQTVTDGPNADVVGKTSRFRLVDLAGSERATATGATGERLREGANINKSLTTLGRVISRLAELPSARPTTAPVGHVSAPPVVPYRDSILTWLLSDSLGGNSKTAMIACISPADYEETLTTLRYADAVKKISLHAKVNEKHERAGDAAAAAATQAKMSQELKEMQSQLALSQREKQELQRFEAQAKALERMIARMSQAAEDKIARLERENEALRCHLRLAVETIRHPLPDDFGCVSDDDFETLDQSEATGPVRDMEARLAQLDVLDQELLALTGEADTFAASIQDQLMHFPAPGPLRPMASC</sequence>
<dbReference type="PROSITE" id="PS50067">
    <property type="entry name" value="KINESIN_MOTOR_2"/>
    <property type="match status" value="1"/>
</dbReference>
<keyword evidence="5" id="KW-0175">Coiled coil</keyword>
<dbReference type="InterPro" id="IPR027417">
    <property type="entry name" value="P-loop_NTPase"/>
</dbReference>
<evidence type="ECO:0000256" key="4">
    <source>
        <dbReference type="RuleBase" id="RU000394"/>
    </source>
</evidence>
<dbReference type="EMBL" id="MCFI01000004">
    <property type="protein sequence ID" value="ORY85511.1"/>
    <property type="molecule type" value="Genomic_DNA"/>
</dbReference>
<dbReference type="InterPro" id="IPR019821">
    <property type="entry name" value="Kinesin_motor_CS"/>
</dbReference>
<evidence type="ECO:0000256" key="1">
    <source>
        <dbReference type="ARBA" id="ARBA00022741"/>
    </source>
</evidence>
<dbReference type="SMART" id="SM00129">
    <property type="entry name" value="KISc"/>
    <property type="match status" value="1"/>
</dbReference>
<proteinExistence type="inferred from homology"/>
<dbReference type="AlphaFoldDB" id="A0A1Y2FNE1"/>
<name>A0A1Y2FNE1_PROLT</name>
<dbReference type="OMA" id="SFWSHNT"/>
<evidence type="ECO:0000313" key="8">
    <source>
        <dbReference type="Proteomes" id="UP000193685"/>
    </source>
</evidence>
<evidence type="ECO:0000313" key="7">
    <source>
        <dbReference type="EMBL" id="ORY85511.1"/>
    </source>
</evidence>
<dbReference type="RefSeq" id="XP_040726993.1">
    <property type="nucleotide sequence ID" value="XM_040866546.1"/>
</dbReference>
<keyword evidence="1 3" id="KW-0547">Nucleotide-binding</keyword>
<dbReference type="Gene3D" id="3.40.850.10">
    <property type="entry name" value="Kinesin motor domain"/>
    <property type="match status" value="1"/>
</dbReference>
<dbReference type="GO" id="GO:0005874">
    <property type="term" value="C:microtubule"/>
    <property type="evidence" value="ECO:0007669"/>
    <property type="project" value="UniProtKB-KW"/>
</dbReference>
<evidence type="ECO:0000256" key="5">
    <source>
        <dbReference type="SAM" id="Coils"/>
    </source>
</evidence>
<dbReference type="STRING" id="56484.A0A1Y2FNE1"/>
<dbReference type="GO" id="GO:0016787">
    <property type="term" value="F:hydrolase activity"/>
    <property type="evidence" value="ECO:0007669"/>
    <property type="project" value="UniProtKB-KW"/>
</dbReference>
<dbReference type="PANTHER" id="PTHR47117">
    <property type="entry name" value="STAR-RELATED LIPID TRANSFER PROTEIN 9"/>
    <property type="match status" value="1"/>
</dbReference>
<dbReference type="OrthoDB" id="3176171at2759"/>
<comment type="similarity">
    <text evidence="3 4">Belongs to the TRAFAC class myosin-kinesin ATPase superfamily. Kinesin family.</text>
</comment>
<feature type="domain" description="Kinesin motor" evidence="6">
    <location>
        <begin position="12"/>
        <end position="383"/>
    </location>
</feature>
<reference evidence="7 8" key="1">
    <citation type="submission" date="2016-07" db="EMBL/GenBank/DDBJ databases">
        <title>Pervasive Adenine N6-methylation of Active Genes in Fungi.</title>
        <authorList>
            <consortium name="DOE Joint Genome Institute"/>
            <person name="Mondo S.J."/>
            <person name="Dannebaum R.O."/>
            <person name="Kuo R.C."/>
            <person name="Labutti K."/>
            <person name="Haridas S."/>
            <person name="Kuo A."/>
            <person name="Salamov A."/>
            <person name="Ahrendt S.R."/>
            <person name="Lipzen A."/>
            <person name="Sullivan W."/>
            <person name="Andreopoulos W.B."/>
            <person name="Clum A."/>
            <person name="Lindquist E."/>
            <person name="Daum C."/>
            <person name="Ramamoorthy G.K."/>
            <person name="Gryganskyi A."/>
            <person name="Culley D."/>
            <person name="Magnuson J.K."/>
            <person name="James T.Y."/>
            <person name="O'Malley M.A."/>
            <person name="Stajich J.E."/>
            <person name="Spatafora J.W."/>
            <person name="Visel A."/>
            <person name="Grigoriev I.V."/>
        </authorList>
    </citation>
    <scope>NUCLEOTIDE SEQUENCE [LARGE SCALE GENOMIC DNA]</scope>
    <source>
        <strain evidence="7 8">12-1054</strain>
    </source>
</reference>
<dbReference type="Pfam" id="PF00225">
    <property type="entry name" value="Kinesin"/>
    <property type="match status" value="1"/>
</dbReference>
<dbReference type="InterPro" id="IPR001752">
    <property type="entry name" value="Kinesin_motor_dom"/>
</dbReference>
<keyword evidence="2 3" id="KW-0067">ATP-binding</keyword>
<organism evidence="7 8">
    <name type="scientific">Protomyces lactucae-debilis</name>
    <dbReference type="NCBI Taxonomy" id="2754530"/>
    <lineage>
        <taxon>Eukaryota</taxon>
        <taxon>Fungi</taxon>
        <taxon>Dikarya</taxon>
        <taxon>Ascomycota</taxon>
        <taxon>Taphrinomycotina</taxon>
        <taxon>Taphrinomycetes</taxon>
        <taxon>Taphrinales</taxon>
        <taxon>Protomycetaceae</taxon>
        <taxon>Protomyces</taxon>
    </lineage>
</organism>
<dbReference type="FunFam" id="3.40.850.10:FF:000050">
    <property type="entry name" value="Kinesin-like protein"/>
    <property type="match status" value="1"/>
</dbReference>
<evidence type="ECO:0000256" key="2">
    <source>
        <dbReference type="ARBA" id="ARBA00022840"/>
    </source>
</evidence>
<dbReference type="InterPro" id="IPR036961">
    <property type="entry name" value="Kinesin_motor_dom_sf"/>
</dbReference>
<keyword evidence="7" id="KW-0378">Hydrolase</keyword>
<keyword evidence="8" id="KW-1185">Reference proteome</keyword>
<dbReference type="Proteomes" id="UP000193685">
    <property type="component" value="Unassembled WGS sequence"/>
</dbReference>
<dbReference type="GO" id="GO:0007018">
    <property type="term" value="P:microtubule-based movement"/>
    <property type="evidence" value="ECO:0007669"/>
    <property type="project" value="InterPro"/>
</dbReference>
<comment type="caution">
    <text evidence="7">The sequence shown here is derived from an EMBL/GenBank/DDBJ whole genome shotgun (WGS) entry which is preliminary data.</text>
</comment>
<dbReference type="PROSITE" id="PS00411">
    <property type="entry name" value="KINESIN_MOTOR_1"/>
    <property type="match status" value="1"/>
</dbReference>
<feature type="coiled-coil region" evidence="5">
    <location>
        <begin position="406"/>
        <end position="475"/>
    </location>
</feature>
<keyword evidence="3 4" id="KW-0505">Motor protein</keyword>
<evidence type="ECO:0000259" key="6">
    <source>
        <dbReference type="PROSITE" id="PS50067"/>
    </source>
</evidence>
<feature type="binding site" evidence="3">
    <location>
        <begin position="117"/>
        <end position="124"/>
    </location>
    <ligand>
        <name>ATP</name>
        <dbReference type="ChEBI" id="CHEBI:30616"/>
    </ligand>
</feature>
<evidence type="ECO:0000256" key="3">
    <source>
        <dbReference type="PROSITE-ProRule" id="PRU00283"/>
    </source>
</evidence>